<evidence type="ECO:0000313" key="2">
    <source>
        <dbReference type="EMBL" id="MET4562618.1"/>
    </source>
</evidence>
<dbReference type="EMBL" id="JBEPSB010000023">
    <property type="protein sequence ID" value="MET4562618.1"/>
    <property type="molecule type" value="Genomic_DNA"/>
</dbReference>
<proteinExistence type="predicted"/>
<feature type="transmembrane region" description="Helical" evidence="1">
    <location>
        <begin position="41"/>
        <end position="61"/>
    </location>
</feature>
<keyword evidence="3" id="KW-1185">Reference proteome</keyword>
<feature type="transmembrane region" description="Helical" evidence="1">
    <location>
        <begin position="7"/>
        <end position="29"/>
    </location>
</feature>
<sequence>MILTQVLSFVLYGLTVGIFLGLLLTRMMAFIDVDAPMVYDFFTLGITSVVFLLATFVVFTLQGYWISRQKLANEIVDM</sequence>
<name>A0ABV2PNU7_9BACI</name>
<keyword evidence="1" id="KW-0472">Membrane</keyword>
<comment type="caution">
    <text evidence="2">The sequence shown here is derived from an EMBL/GenBank/DDBJ whole genome shotgun (WGS) entry which is preliminary data.</text>
</comment>
<evidence type="ECO:0000256" key="1">
    <source>
        <dbReference type="SAM" id="Phobius"/>
    </source>
</evidence>
<reference evidence="2 3" key="1">
    <citation type="submission" date="2024-06" db="EMBL/GenBank/DDBJ databases">
        <title>Sorghum-associated microbial communities from plants grown in Nebraska, USA.</title>
        <authorList>
            <person name="Schachtman D."/>
        </authorList>
    </citation>
    <scope>NUCLEOTIDE SEQUENCE [LARGE SCALE GENOMIC DNA]</scope>
    <source>
        <strain evidence="2 3">736</strain>
    </source>
</reference>
<keyword evidence="1" id="KW-0812">Transmembrane</keyword>
<accession>A0ABV2PNU7</accession>
<protein>
    <submittedName>
        <fullName evidence="2">ABC-type xylose transport system permease subunit</fullName>
    </submittedName>
</protein>
<evidence type="ECO:0000313" key="3">
    <source>
        <dbReference type="Proteomes" id="UP001549363"/>
    </source>
</evidence>
<dbReference type="Proteomes" id="UP001549363">
    <property type="component" value="Unassembled WGS sequence"/>
</dbReference>
<gene>
    <name evidence="2" type="ORF">ABIA69_003809</name>
</gene>
<keyword evidence="1" id="KW-1133">Transmembrane helix</keyword>
<organism evidence="2 3">
    <name type="scientific">Lysinibacillus parviboronicapiens</name>
    <dbReference type="NCBI Taxonomy" id="436516"/>
    <lineage>
        <taxon>Bacteria</taxon>
        <taxon>Bacillati</taxon>
        <taxon>Bacillota</taxon>
        <taxon>Bacilli</taxon>
        <taxon>Bacillales</taxon>
        <taxon>Bacillaceae</taxon>
        <taxon>Lysinibacillus</taxon>
    </lineage>
</organism>